<comment type="caution">
    <text evidence="2">The sequence shown here is derived from an EMBL/GenBank/DDBJ whole genome shotgun (WGS) entry which is preliminary data.</text>
</comment>
<organism evidence="2 3">
    <name type="scientific">Phycomyces blakesleeanus</name>
    <dbReference type="NCBI Taxonomy" id="4837"/>
    <lineage>
        <taxon>Eukaryota</taxon>
        <taxon>Fungi</taxon>
        <taxon>Fungi incertae sedis</taxon>
        <taxon>Mucoromycota</taxon>
        <taxon>Mucoromycotina</taxon>
        <taxon>Mucoromycetes</taxon>
        <taxon>Mucorales</taxon>
        <taxon>Phycomycetaceae</taxon>
        <taxon>Phycomyces</taxon>
    </lineage>
</organism>
<sequence>MNSTTIKHHFALQDSCNASSESLLLCCQDTLFMNGSKGILHAILNGVVIQTWNLGNNVKQLVACPESNNGQRVCILARTETQVWHLTLAKTILMGDSQQATKRPRLEKPKGSTVLLCNDKLRYICPTDSPNFGFYCLLQGNTIIFYDLKTKQKKEKSYALWNSTISCKITTGCLVNLFPQAHFRLDEHISSFFDISGQESIIFGLDDGSIYSRDLSTASTQDHLISKIKGSGHLESIHLLKLAVSKHNNDKIMVYDTMVLIRSENTMQVYSSIVKKEKQTVSFQEFLLPSPVVHSVSFRDESVLYVGKNGRIYYISFLPKYQDKKHESIVSIDIIVSPLKKLEDVSRICTVDTSQYNKIVIAALQKNRTLTVAEIDSSSSEKLQSEQSDLRESIRQILKELSECENLAKEMDEEHQAVNEKLKDINSTLFSLQSIKQHKETSEAFKCEIRPILISRPVKEMMFSDMALRVRINVPLSMNWKKWQLHISLNDQKPLSQEMISIERGLQGSVQGKTLTTPLLGLDKLRKWEHDIPLPTNTLQFPLEVTASLSYSPMEQFLPTEKRIENLYSNNESPVVFSVYQMTIDDLHFAVPCSSEMISSIKSFGLWSVTERLQPVYFNHCLMDKSGNSLVTRLDTHCLRSNDKESTTEEQKRPKLIEDTTEIHFKVIAKDKEQSNFVYCKILYCLLQEGRTETILNEMLCGAEKALFTLASHSSFPVELSLSKKSTVINHGLDVTLKIKCYNSYVLFKVEAALLARISDRLVDPINAPPNKEFQEDMATFSKLHRTLLASYTKLESEFQKSSSDKDIWDALLVSLRHMREIHNNVFYVTLRYMVSHTSRIYV</sequence>
<keyword evidence="1" id="KW-0175">Coiled coil</keyword>
<feature type="coiled-coil region" evidence="1">
    <location>
        <begin position="380"/>
        <end position="428"/>
    </location>
</feature>
<dbReference type="EMBL" id="JBCLYO010000001">
    <property type="protein sequence ID" value="KAL0097331.1"/>
    <property type="molecule type" value="Genomic_DNA"/>
</dbReference>
<evidence type="ECO:0000313" key="2">
    <source>
        <dbReference type="EMBL" id="KAL0097331.1"/>
    </source>
</evidence>
<protein>
    <recommendedName>
        <fullName evidence="4">Fanconi anemia group B protein</fullName>
    </recommendedName>
</protein>
<dbReference type="SUPFAM" id="SSF50978">
    <property type="entry name" value="WD40 repeat-like"/>
    <property type="match status" value="1"/>
</dbReference>
<dbReference type="InterPro" id="IPR036322">
    <property type="entry name" value="WD40_repeat_dom_sf"/>
</dbReference>
<evidence type="ECO:0008006" key="4">
    <source>
        <dbReference type="Google" id="ProtNLM"/>
    </source>
</evidence>
<evidence type="ECO:0000256" key="1">
    <source>
        <dbReference type="SAM" id="Coils"/>
    </source>
</evidence>
<dbReference type="Proteomes" id="UP001448207">
    <property type="component" value="Unassembled WGS sequence"/>
</dbReference>
<gene>
    <name evidence="2" type="ORF">J3Q64DRAFT_1817621</name>
</gene>
<reference evidence="2 3" key="1">
    <citation type="submission" date="2024-04" db="EMBL/GenBank/DDBJ databases">
        <title>Symmetric and asymmetric DNA N6-adenine methylation regulates different biological responses in Mucorales.</title>
        <authorList>
            <consortium name="Lawrence Berkeley National Laboratory"/>
            <person name="Lax C."/>
            <person name="Mondo S.J."/>
            <person name="Osorio-Concepcion M."/>
            <person name="Muszewska A."/>
            <person name="Corrochano-Luque M."/>
            <person name="Gutierrez G."/>
            <person name="Riley R."/>
            <person name="Lipzen A."/>
            <person name="Guo J."/>
            <person name="Hundley H."/>
            <person name="Amirebrahimi M."/>
            <person name="Ng V."/>
            <person name="Lorenzo-Gutierrez D."/>
            <person name="Binder U."/>
            <person name="Yang J."/>
            <person name="Song Y."/>
            <person name="Canovas D."/>
            <person name="Navarro E."/>
            <person name="Freitag M."/>
            <person name="Gabaldon T."/>
            <person name="Grigoriev I.V."/>
            <person name="Corrochano L.M."/>
            <person name="Nicolas F.E."/>
            <person name="Garre V."/>
        </authorList>
    </citation>
    <scope>NUCLEOTIDE SEQUENCE [LARGE SCALE GENOMIC DNA]</scope>
    <source>
        <strain evidence="2 3">L51</strain>
    </source>
</reference>
<name>A0ABR3BEP6_PHYBL</name>
<keyword evidence="3" id="KW-1185">Reference proteome</keyword>
<evidence type="ECO:0000313" key="3">
    <source>
        <dbReference type="Proteomes" id="UP001448207"/>
    </source>
</evidence>
<proteinExistence type="predicted"/>
<accession>A0ABR3BEP6</accession>